<protein>
    <submittedName>
        <fullName evidence="2">Uncharacterized protein</fullName>
    </submittedName>
</protein>
<feature type="region of interest" description="Disordered" evidence="1">
    <location>
        <begin position="110"/>
        <end position="133"/>
    </location>
</feature>
<name>A0ABP1QPG6_9HEXA</name>
<proteinExistence type="predicted"/>
<accession>A0ABP1QPG6</accession>
<reference evidence="2 3" key="1">
    <citation type="submission" date="2024-08" db="EMBL/GenBank/DDBJ databases">
        <authorList>
            <person name="Cucini C."/>
            <person name="Frati F."/>
        </authorList>
    </citation>
    <scope>NUCLEOTIDE SEQUENCE [LARGE SCALE GENOMIC DNA]</scope>
</reference>
<dbReference type="Proteomes" id="UP001642540">
    <property type="component" value="Unassembled WGS sequence"/>
</dbReference>
<comment type="caution">
    <text evidence="2">The sequence shown here is derived from an EMBL/GenBank/DDBJ whole genome shotgun (WGS) entry which is preliminary data.</text>
</comment>
<sequence>MHMFPQTIWTSAGRLPRKHSLSSSSSLLTTRRSNIIIISTEWCANSCDTLSNSCFLRYHHSNCDNCPREVVGVQKVVAKLRACGAHVVEPPFDMLITGETNCCHSSKTNCSSSRGEESGNLDNNKQYSKSGGKIQEKDIRKSCHCHISSCHELVNNWVWKTLGT</sequence>
<evidence type="ECO:0000313" key="3">
    <source>
        <dbReference type="Proteomes" id="UP001642540"/>
    </source>
</evidence>
<evidence type="ECO:0000313" key="2">
    <source>
        <dbReference type="EMBL" id="CAL8109800.1"/>
    </source>
</evidence>
<organism evidence="2 3">
    <name type="scientific">Orchesella dallaii</name>
    <dbReference type="NCBI Taxonomy" id="48710"/>
    <lineage>
        <taxon>Eukaryota</taxon>
        <taxon>Metazoa</taxon>
        <taxon>Ecdysozoa</taxon>
        <taxon>Arthropoda</taxon>
        <taxon>Hexapoda</taxon>
        <taxon>Collembola</taxon>
        <taxon>Entomobryomorpha</taxon>
        <taxon>Entomobryoidea</taxon>
        <taxon>Orchesellidae</taxon>
        <taxon>Orchesellinae</taxon>
        <taxon>Orchesella</taxon>
    </lineage>
</organism>
<gene>
    <name evidence="2" type="ORF">ODALV1_LOCUS13703</name>
</gene>
<dbReference type="EMBL" id="CAXLJM020000042">
    <property type="protein sequence ID" value="CAL8109800.1"/>
    <property type="molecule type" value="Genomic_DNA"/>
</dbReference>
<evidence type="ECO:0000256" key="1">
    <source>
        <dbReference type="SAM" id="MobiDB-lite"/>
    </source>
</evidence>
<feature type="compositionally biased region" description="Polar residues" evidence="1">
    <location>
        <begin position="120"/>
        <end position="129"/>
    </location>
</feature>
<keyword evidence="3" id="KW-1185">Reference proteome</keyword>